<comment type="caution">
    <text evidence="2">The sequence shown here is derived from an EMBL/GenBank/DDBJ whole genome shotgun (WGS) entry which is preliminary data.</text>
</comment>
<evidence type="ECO:0000313" key="3">
    <source>
        <dbReference type="Proteomes" id="UP001597463"/>
    </source>
</evidence>
<protein>
    <submittedName>
        <fullName evidence="2">Uncharacterized protein</fullName>
    </submittedName>
</protein>
<organism evidence="2 3">
    <name type="scientific">Comamonas terrae</name>
    <dbReference type="NCBI Taxonomy" id="673548"/>
    <lineage>
        <taxon>Bacteria</taxon>
        <taxon>Pseudomonadati</taxon>
        <taxon>Pseudomonadota</taxon>
        <taxon>Betaproteobacteria</taxon>
        <taxon>Burkholderiales</taxon>
        <taxon>Comamonadaceae</taxon>
        <taxon>Comamonas</taxon>
    </lineage>
</organism>
<reference evidence="3" key="1">
    <citation type="journal article" date="2019" name="Int. J. Syst. Evol. Microbiol.">
        <title>The Global Catalogue of Microorganisms (GCM) 10K type strain sequencing project: providing services to taxonomists for standard genome sequencing and annotation.</title>
        <authorList>
            <consortium name="The Broad Institute Genomics Platform"/>
            <consortium name="The Broad Institute Genome Sequencing Center for Infectious Disease"/>
            <person name="Wu L."/>
            <person name="Ma J."/>
        </authorList>
    </citation>
    <scope>NUCLEOTIDE SEQUENCE [LARGE SCALE GENOMIC DNA]</scope>
    <source>
        <strain evidence="3">TISTR 1906</strain>
    </source>
</reference>
<sequence length="79" mass="8521">MPLPSAPQKSGASRKSRNEILIKGMTIALIGLIILVAPLIKPDSGIGQLFAQSYLVGWFALVLGLAFIAQFLLSKKRKD</sequence>
<name>A0ABW5UQD3_9BURK</name>
<proteinExistence type="predicted"/>
<keyword evidence="1" id="KW-0812">Transmembrane</keyword>
<dbReference type="Proteomes" id="UP001597463">
    <property type="component" value="Unassembled WGS sequence"/>
</dbReference>
<feature type="transmembrane region" description="Helical" evidence="1">
    <location>
        <begin position="52"/>
        <end position="73"/>
    </location>
</feature>
<dbReference type="RefSeq" id="WP_066471617.1">
    <property type="nucleotide sequence ID" value="NZ_BCNT01000001.1"/>
</dbReference>
<keyword evidence="1" id="KW-1133">Transmembrane helix</keyword>
<gene>
    <name evidence="2" type="ORF">ACFSW6_17395</name>
</gene>
<feature type="transmembrane region" description="Helical" evidence="1">
    <location>
        <begin position="20"/>
        <end position="40"/>
    </location>
</feature>
<dbReference type="EMBL" id="JBHUMV010000008">
    <property type="protein sequence ID" value="MFD2755847.1"/>
    <property type="molecule type" value="Genomic_DNA"/>
</dbReference>
<evidence type="ECO:0000256" key="1">
    <source>
        <dbReference type="SAM" id="Phobius"/>
    </source>
</evidence>
<keyword evidence="3" id="KW-1185">Reference proteome</keyword>
<accession>A0ABW5UQD3</accession>
<keyword evidence="1" id="KW-0472">Membrane</keyword>
<evidence type="ECO:0000313" key="2">
    <source>
        <dbReference type="EMBL" id="MFD2755847.1"/>
    </source>
</evidence>